<dbReference type="SMART" id="SM00098">
    <property type="entry name" value="alkPPc"/>
    <property type="match status" value="1"/>
</dbReference>
<feature type="binding site" evidence="2">
    <location>
        <position position="272"/>
    </location>
    <ligand>
        <name>Zn(2+)</name>
        <dbReference type="ChEBI" id="CHEBI:29105"/>
        <label>2</label>
    </ligand>
</feature>
<dbReference type="PANTHER" id="PTHR11596:SF5">
    <property type="entry name" value="ALKALINE PHOSPHATASE"/>
    <property type="match status" value="1"/>
</dbReference>
<evidence type="ECO:0000256" key="2">
    <source>
        <dbReference type="PIRSR" id="PIRSR601952-2"/>
    </source>
</evidence>
<gene>
    <name evidence="5" type="ORF">EUA94_09750</name>
</gene>
<feature type="binding site" evidence="2">
    <location>
        <position position="228"/>
    </location>
    <ligand>
        <name>Zn(2+)</name>
        <dbReference type="ChEBI" id="CHEBI:29105"/>
        <label>2</label>
    </ligand>
</feature>
<comment type="caution">
    <text evidence="5">The sequence shown here is derived from an EMBL/GenBank/DDBJ whole genome shotgun (WGS) entry which is preliminary data.</text>
</comment>
<dbReference type="GO" id="GO:0046872">
    <property type="term" value="F:metal ion binding"/>
    <property type="evidence" value="ECO:0007669"/>
    <property type="project" value="UniProtKB-KW"/>
</dbReference>
<evidence type="ECO:0000256" key="1">
    <source>
        <dbReference type="ARBA" id="ARBA00022553"/>
    </source>
</evidence>
<dbReference type="OrthoDB" id="9794455at2"/>
<organism evidence="5 6">
    <name type="scientific">Nocardioides zhouii</name>
    <dbReference type="NCBI Taxonomy" id="1168729"/>
    <lineage>
        <taxon>Bacteria</taxon>
        <taxon>Bacillati</taxon>
        <taxon>Actinomycetota</taxon>
        <taxon>Actinomycetes</taxon>
        <taxon>Propionibacteriales</taxon>
        <taxon>Nocardioidaceae</taxon>
        <taxon>Nocardioides</taxon>
    </lineage>
</organism>
<feature type="binding site" evidence="2">
    <location>
        <position position="185"/>
    </location>
    <ligand>
        <name>Zn(2+)</name>
        <dbReference type="ChEBI" id="CHEBI:29105"/>
        <label>2</label>
    </ligand>
</feature>
<evidence type="ECO:0000313" key="5">
    <source>
        <dbReference type="EMBL" id="RYC11248.1"/>
    </source>
</evidence>
<dbReference type="PANTHER" id="PTHR11596">
    <property type="entry name" value="ALKALINE PHOSPHATASE"/>
    <property type="match status" value="1"/>
</dbReference>
<dbReference type="Proteomes" id="UP000291101">
    <property type="component" value="Unassembled WGS sequence"/>
</dbReference>
<name>A0A4Q2T368_9ACTN</name>
<evidence type="ECO:0000313" key="6">
    <source>
        <dbReference type="Proteomes" id="UP000291101"/>
    </source>
</evidence>
<evidence type="ECO:0000256" key="3">
    <source>
        <dbReference type="PIRSR" id="PIRSR601952-3"/>
    </source>
</evidence>
<comment type="cofactor">
    <cofactor evidence="2">
        <name>Zn(2+)</name>
        <dbReference type="ChEBI" id="CHEBI:29105"/>
    </cofactor>
    <text evidence="2">Binds 2 Zn(2+) ions.</text>
</comment>
<dbReference type="PRINTS" id="PR00113">
    <property type="entry name" value="ALKPHPHTASE"/>
</dbReference>
<dbReference type="InterPro" id="IPR001952">
    <property type="entry name" value="Alkaline_phosphatase"/>
</dbReference>
<proteinExistence type="inferred from homology"/>
<dbReference type="InterPro" id="IPR017850">
    <property type="entry name" value="Alkaline_phosphatase_core_sf"/>
</dbReference>
<dbReference type="EMBL" id="SDWV01000008">
    <property type="protein sequence ID" value="RYC11248.1"/>
    <property type="molecule type" value="Genomic_DNA"/>
</dbReference>
<keyword evidence="2" id="KW-0460">Magnesium</keyword>
<keyword evidence="6" id="KW-1185">Reference proteome</keyword>
<feature type="binding site" evidence="2">
    <location>
        <position position="180"/>
    </location>
    <ligand>
        <name>Mg(2+)</name>
        <dbReference type="ChEBI" id="CHEBI:18420"/>
    </ligand>
</feature>
<keyword evidence="1" id="KW-0597">Phosphoprotein</keyword>
<evidence type="ECO:0000256" key="4">
    <source>
        <dbReference type="RuleBase" id="RU003946"/>
    </source>
</evidence>
<comment type="cofactor">
    <cofactor evidence="2">
        <name>Mg(2+)</name>
        <dbReference type="ChEBI" id="CHEBI:18420"/>
    </cofactor>
    <text evidence="2">Binds 1 Mg(2+) ion.</text>
</comment>
<feature type="binding site" evidence="2">
    <location>
        <position position="189"/>
    </location>
    <ligand>
        <name>Zn(2+)</name>
        <dbReference type="ChEBI" id="CHEBI:29105"/>
        <label>2</label>
    </ligand>
</feature>
<dbReference type="SUPFAM" id="SSF53649">
    <property type="entry name" value="Alkaline phosphatase-like"/>
    <property type="match status" value="1"/>
</dbReference>
<keyword evidence="3" id="KW-1015">Disulfide bond</keyword>
<dbReference type="Pfam" id="PF00245">
    <property type="entry name" value="Alk_phosphatase"/>
    <property type="match status" value="1"/>
</dbReference>
<dbReference type="CDD" id="cd16012">
    <property type="entry name" value="ALP"/>
    <property type="match status" value="1"/>
</dbReference>
<evidence type="ECO:0008006" key="7">
    <source>
        <dbReference type="Google" id="ProtNLM"/>
    </source>
</evidence>
<feature type="binding site" evidence="2">
    <location>
        <position position="227"/>
    </location>
    <ligand>
        <name>Zn(2+)</name>
        <dbReference type="ChEBI" id="CHEBI:29105"/>
        <label>2</label>
    </ligand>
</feature>
<accession>A0A4Q2T368</accession>
<protein>
    <recommendedName>
        <fullName evidence="7">Alkaline phosphatase</fullName>
    </recommendedName>
</protein>
<feature type="binding site" evidence="2">
    <location>
        <position position="21"/>
    </location>
    <ligand>
        <name>Mg(2+)</name>
        <dbReference type="ChEBI" id="CHEBI:18420"/>
    </ligand>
</feature>
<comment type="similarity">
    <text evidence="4">Belongs to the alkaline phosphatase family.</text>
</comment>
<reference evidence="5 6" key="1">
    <citation type="submission" date="2019-01" db="EMBL/GenBank/DDBJ databases">
        <title>Novel species of Nocardioides.</title>
        <authorList>
            <person name="Liu Q."/>
            <person name="X Y.-H."/>
        </authorList>
    </citation>
    <scope>NUCLEOTIDE SEQUENCE [LARGE SCALE GENOMIC DNA]</scope>
    <source>
        <strain evidence="5 6">HLT2-9</strain>
    </source>
</reference>
<keyword evidence="2" id="KW-0862">Zinc</keyword>
<dbReference type="AlphaFoldDB" id="A0A4Q2T368"/>
<feature type="binding site" evidence="2">
    <location>
        <position position="19"/>
    </location>
    <ligand>
        <name>Mg(2+)</name>
        <dbReference type="ChEBI" id="CHEBI:18420"/>
    </ligand>
</feature>
<sequence length="311" mass="32433">MYARLGRRTGNVTTADITDATPAAAAAHVNARSCQDPSTMAACPSARKSAGGRGLIAEQLVDNEVDVLLGGGRERWDRLLEDGSQTLLDYATSTYGYRTVGTAADLDAVNDLSDGPLLGLFAPNHLTRAYAPLVAARGGATAPEGSCTAQDRGTEPTLQQMTATAIELLDNPDGFFLQVEGASVDKAEHERDICGAIGELEELDLAVRVALDYQRTHPDTLVIVTGDHAHSTQIVANDEGGRRTATVVTADGVPMTVAYSSAEGGDPQRSSHTGTQIRVAAVGPQADRVTGVIDQTDLFALMTSGLDAGGE</sequence>
<keyword evidence="2" id="KW-0479">Metal-binding</keyword>
<dbReference type="GO" id="GO:0004035">
    <property type="term" value="F:alkaline phosphatase activity"/>
    <property type="evidence" value="ECO:0007669"/>
    <property type="project" value="TreeGrafter"/>
</dbReference>
<dbReference type="Gene3D" id="3.40.720.10">
    <property type="entry name" value="Alkaline Phosphatase, subunit A"/>
    <property type="match status" value="1"/>
</dbReference>
<feature type="disulfide bond" evidence="3">
    <location>
        <begin position="34"/>
        <end position="43"/>
    </location>
</feature>